<keyword evidence="8" id="KW-1185">Reference proteome</keyword>
<dbReference type="InterPro" id="IPR040750">
    <property type="entry name" value="eIF3m_C_helix"/>
</dbReference>
<evidence type="ECO:0000256" key="1">
    <source>
        <dbReference type="ARBA" id="ARBA00008482"/>
    </source>
</evidence>
<reference evidence="7" key="1">
    <citation type="submission" date="2022-07" db="EMBL/GenBank/DDBJ databases">
        <title>Phylogenomic reconstructions and comparative analyses of Kickxellomycotina fungi.</title>
        <authorList>
            <person name="Reynolds N.K."/>
            <person name="Stajich J.E."/>
            <person name="Barry K."/>
            <person name="Grigoriev I.V."/>
            <person name="Crous P."/>
            <person name="Smith M.E."/>
        </authorList>
    </citation>
    <scope>NUCLEOTIDE SEQUENCE</scope>
    <source>
        <strain evidence="7">NBRC 100468</strain>
    </source>
</reference>
<dbReference type="Proteomes" id="UP001150538">
    <property type="component" value="Unassembled WGS sequence"/>
</dbReference>
<dbReference type="AlphaFoldDB" id="A0A9W8A211"/>
<dbReference type="Pfam" id="PF18005">
    <property type="entry name" value="eIF3m_C_helix"/>
    <property type="match status" value="1"/>
</dbReference>
<comment type="similarity">
    <text evidence="5">Belongs to the eIF-3 subunit M family.</text>
</comment>
<evidence type="ECO:0000313" key="7">
    <source>
        <dbReference type="EMBL" id="KAJ1917929.1"/>
    </source>
</evidence>
<comment type="caution">
    <text evidence="7">The sequence shown here is derived from an EMBL/GenBank/DDBJ whole genome shotgun (WGS) entry which is preliminary data.</text>
</comment>
<dbReference type="PANTHER" id="PTHR15350:SF2">
    <property type="entry name" value="EUKARYOTIC TRANSLATION INITIATION FACTOR 3 SUBUNIT M"/>
    <property type="match status" value="1"/>
</dbReference>
<name>A0A9W8A211_9FUNG</name>
<dbReference type="GO" id="GO:0016282">
    <property type="term" value="C:eukaryotic 43S preinitiation complex"/>
    <property type="evidence" value="ECO:0007669"/>
    <property type="project" value="UniProtKB-UniRule"/>
</dbReference>
<dbReference type="InterPro" id="IPR027528">
    <property type="entry name" value="eIF3m"/>
</dbReference>
<gene>
    <name evidence="7" type="ORF">H4219_002922</name>
</gene>
<evidence type="ECO:0000256" key="2">
    <source>
        <dbReference type="ARBA" id="ARBA00022490"/>
    </source>
</evidence>
<accession>A0A9W8A211</accession>
<comment type="function">
    <text evidence="5">Component of the eukaryotic translation initiation factor 3 (eIF-3) complex, which is involved in protein synthesis of a specialized repertoire of mRNAs and, together with other initiation factors, stimulates binding of mRNA and methionyl-tRNAi to the 40S ribosome. The eIF-3 complex specifically targets and initiates translation of a subset of mRNAs involved in cell proliferation.</text>
</comment>
<dbReference type="InterPro" id="IPR045237">
    <property type="entry name" value="COPS7/eIF3m"/>
</dbReference>
<dbReference type="GO" id="GO:0071541">
    <property type="term" value="C:eukaryotic translation initiation factor 3 complex, eIF3m"/>
    <property type="evidence" value="ECO:0007669"/>
    <property type="project" value="UniProtKB-UniRule"/>
</dbReference>
<comment type="subcellular location">
    <subcellularLocation>
        <location evidence="5">Cytoplasm</location>
    </subcellularLocation>
</comment>
<dbReference type="HAMAP" id="MF_03012">
    <property type="entry name" value="eIF3m"/>
    <property type="match status" value="1"/>
</dbReference>
<organism evidence="7 8">
    <name type="scientific">Mycoemilia scoparia</name>
    <dbReference type="NCBI Taxonomy" id="417184"/>
    <lineage>
        <taxon>Eukaryota</taxon>
        <taxon>Fungi</taxon>
        <taxon>Fungi incertae sedis</taxon>
        <taxon>Zoopagomycota</taxon>
        <taxon>Kickxellomycotina</taxon>
        <taxon>Kickxellomycetes</taxon>
        <taxon>Kickxellales</taxon>
        <taxon>Kickxellaceae</taxon>
        <taxon>Mycoemilia</taxon>
    </lineage>
</organism>
<protein>
    <recommendedName>
        <fullName evidence="5">Eukaryotic translation initiation factor 3 subunit M</fullName>
        <shortName evidence="5">eIF3m</shortName>
    </recommendedName>
</protein>
<dbReference type="InterPro" id="IPR000717">
    <property type="entry name" value="PCI_dom"/>
</dbReference>
<evidence type="ECO:0000259" key="6">
    <source>
        <dbReference type="PROSITE" id="PS50250"/>
    </source>
</evidence>
<dbReference type="GO" id="GO:0033290">
    <property type="term" value="C:eukaryotic 48S preinitiation complex"/>
    <property type="evidence" value="ECO:0007669"/>
    <property type="project" value="UniProtKB-UniRule"/>
</dbReference>
<evidence type="ECO:0000256" key="5">
    <source>
        <dbReference type="HAMAP-Rule" id="MF_03012"/>
    </source>
</evidence>
<keyword evidence="3 5" id="KW-0396">Initiation factor</keyword>
<dbReference type="PROSITE" id="PS50250">
    <property type="entry name" value="PCI"/>
    <property type="match status" value="1"/>
</dbReference>
<feature type="domain" description="PCI" evidence="6">
    <location>
        <begin position="205"/>
        <end position="376"/>
    </location>
</feature>
<proteinExistence type="inferred from homology"/>
<evidence type="ECO:0000256" key="4">
    <source>
        <dbReference type="ARBA" id="ARBA00022917"/>
    </source>
</evidence>
<dbReference type="Pfam" id="PF01399">
    <property type="entry name" value="PCI"/>
    <property type="match status" value="1"/>
</dbReference>
<dbReference type="GO" id="GO:0001732">
    <property type="term" value="P:formation of cytoplasmic translation initiation complex"/>
    <property type="evidence" value="ECO:0007669"/>
    <property type="project" value="UniProtKB-UniRule"/>
</dbReference>
<dbReference type="EMBL" id="JANBPU010000058">
    <property type="protein sequence ID" value="KAJ1917929.1"/>
    <property type="molecule type" value="Genomic_DNA"/>
</dbReference>
<dbReference type="GO" id="GO:0003743">
    <property type="term" value="F:translation initiation factor activity"/>
    <property type="evidence" value="ECO:0007669"/>
    <property type="project" value="UniProtKB-UniRule"/>
</dbReference>
<comment type="subunit">
    <text evidence="5">Component of the eukaryotic translation initiation factor 3 (eIF-3) complex.</text>
</comment>
<evidence type="ECO:0000256" key="3">
    <source>
        <dbReference type="ARBA" id="ARBA00022540"/>
    </source>
</evidence>
<dbReference type="OrthoDB" id="10267031at2759"/>
<comment type="similarity">
    <text evidence="1">Belongs to the CSN7/EIF3M family. CSN7 subfamily.</text>
</comment>
<keyword evidence="2 5" id="KW-0963">Cytoplasm</keyword>
<sequence>MSSAIITEPRDLVNTLDQPSTRGSTVFIANLRDNVAKIAEYLSRINNDKDIKLVKAVREAKTDKPEELIDIIEKDLSILVNAPATNYEQVYNQIFAVAFQLEKSERRTQLLKSLVNDLAANGRTEICTLRVLNSVYNLLTLQEEKAIIPSAFKGIVELAAKVQSLSSIVPYINRLPAFFNDWGLDKSEKKAILELIEIKLQEADLVNEAYQVQIIYLMEASGDDSDSAVKNKAVKVIATWANTAGLYDFDALTSLAPIQALASQGPGYANVYEFFQYLLSGSYSDWVSSASSKHAATLEQLKVDKETIDSKIRLLTIASLGAKNIGQSIPYSHVAEEISIGQDEVESYIIDAIQAGLIQARMDQLNESVIVTRSTFRVFGKDQWQLLNQTLKDWRRSLSDLLPVLKNARQQALQNQKVSAGDSQQ</sequence>
<dbReference type="PANTHER" id="PTHR15350">
    <property type="entry name" value="COP9 SIGNALOSOME COMPLEX SUBUNIT 7/DENDRITIC CELL PROTEIN GA17"/>
    <property type="match status" value="1"/>
</dbReference>
<dbReference type="InterPro" id="IPR036390">
    <property type="entry name" value="WH_DNA-bd_sf"/>
</dbReference>
<evidence type="ECO:0000313" key="8">
    <source>
        <dbReference type="Proteomes" id="UP001150538"/>
    </source>
</evidence>
<dbReference type="SMART" id="SM00088">
    <property type="entry name" value="PINT"/>
    <property type="match status" value="1"/>
</dbReference>
<dbReference type="SUPFAM" id="SSF46785">
    <property type="entry name" value="Winged helix' DNA-binding domain"/>
    <property type="match status" value="1"/>
</dbReference>
<keyword evidence="4 5" id="KW-0648">Protein biosynthesis</keyword>